<evidence type="ECO:0000313" key="6">
    <source>
        <dbReference type="Proteomes" id="UP000039865"/>
    </source>
</evidence>
<accession>A0A078AFE7</accession>
<feature type="region of interest" description="Disordered" evidence="3">
    <location>
        <begin position="169"/>
        <end position="249"/>
    </location>
</feature>
<dbReference type="GO" id="GO:0005771">
    <property type="term" value="C:multivesicular body"/>
    <property type="evidence" value="ECO:0007669"/>
    <property type="project" value="TreeGrafter"/>
</dbReference>
<evidence type="ECO:0000256" key="2">
    <source>
        <dbReference type="ARBA" id="ARBA00023136"/>
    </source>
</evidence>
<dbReference type="Gene3D" id="1.25.40.270">
    <property type="entry name" value="Vacuolar protein sorting-associated protein vta1"/>
    <property type="match status" value="1"/>
</dbReference>
<evidence type="ECO:0000256" key="1">
    <source>
        <dbReference type="ARBA" id="ARBA00004308"/>
    </source>
</evidence>
<feature type="compositionally biased region" description="Basic and acidic residues" evidence="3">
    <location>
        <begin position="184"/>
        <end position="194"/>
    </location>
</feature>
<keyword evidence="2" id="KW-0472">Membrane</keyword>
<feature type="compositionally biased region" description="Low complexity" evidence="3">
    <location>
        <begin position="204"/>
        <end position="243"/>
    </location>
</feature>
<dbReference type="EMBL" id="CCKQ01008207">
    <property type="protein sequence ID" value="CDW79648.1"/>
    <property type="molecule type" value="Genomic_DNA"/>
</dbReference>
<dbReference type="InParanoid" id="A0A078AFE7"/>
<evidence type="ECO:0000259" key="4">
    <source>
        <dbReference type="Pfam" id="PF04652"/>
    </source>
</evidence>
<dbReference type="OMA" id="PEWQERE"/>
<dbReference type="GO" id="GO:0032511">
    <property type="term" value="P:late endosome to vacuole transport via multivesicular body sorting pathway"/>
    <property type="evidence" value="ECO:0007669"/>
    <property type="project" value="InterPro"/>
</dbReference>
<evidence type="ECO:0000313" key="5">
    <source>
        <dbReference type="EMBL" id="CDW79648.1"/>
    </source>
</evidence>
<reference evidence="5 6" key="1">
    <citation type="submission" date="2014-06" db="EMBL/GenBank/DDBJ databases">
        <authorList>
            <person name="Swart Estienne"/>
        </authorList>
    </citation>
    <scope>NUCLEOTIDE SEQUENCE [LARGE SCALE GENOMIC DNA]</scope>
    <source>
        <strain evidence="5 6">130c</strain>
    </source>
</reference>
<dbReference type="InterPro" id="IPR039431">
    <property type="entry name" value="Vta1/CALS_N"/>
</dbReference>
<protein>
    <recommendedName>
        <fullName evidence="4">Vta1/callose synthase N-terminal domain-containing protein</fullName>
    </recommendedName>
</protein>
<comment type="subcellular location">
    <subcellularLocation>
        <location evidence="1">Endomembrane system</location>
    </subcellularLocation>
</comment>
<keyword evidence="6" id="KW-1185">Reference proteome</keyword>
<dbReference type="PANTHER" id="PTHR46009:SF1">
    <property type="entry name" value="VACUOLAR PROTEIN SORTING-ASSOCIATED PROTEIN VTA1 HOMOLOG"/>
    <property type="match status" value="1"/>
</dbReference>
<dbReference type="InterPro" id="IPR023175">
    <property type="entry name" value="Vta1/CALS_N_sf"/>
</dbReference>
<evidence type="ECO:0000256" key="3">
    <source>
        <dbReference type="SAM" id="MobiDB-lite"/>
    </source>
</evidence>
<dbReference type="AlphaFoldDB" id="A0A078AFE7"/>
<dbReference type="Proteomes" id="UP000039865">
    <property type="component" value="Unassembled WGS sequence"/>
</dbReference>
<dbReference type="InterPro" id="IPR044538">
    <property type="entry name" value="Vta1-like"/>
</dbReference>
<feature type="domain" description="Vta1/callose synthase N-terminal" evidence="4">
    <location>
        <begin position="7"/>
        <end position="149"/>
    </location>
</feature>
<dbReference type="FunCoup" id="A0A078AFE7">
    <property type="interactions" value="156"/>
</dbReference>
<sequence>MSAIAPIKVYFKYSLELQSASPVMSYYCKLYGVNKGFELMKSNPAAATSDVKQFLMGELNELEKLKASLGATTKDDHKYQAENFVLSVFAKVDKEERTCEKITKQNAIDFKKCGDFISMLTIFGGLEPEWQEREKYCKFKAGSILRCLKTGEEPPRGNPFAQEEEQLPTDMQVDQSMPSQHSQDQYHPEEEIKQQNHQPVGHIQQQQNFQPNSFPQYQPQQQHQPLPQYNPAPIQQQQQQQPPARTGPIKKDAAYYKSIADAKKKAQNAISELEFNNVANAIKFFKEAINHLQPYE</sequence>
<organism evidence="5 6">
    <name type="scientific">Stylonychia lemnae</name>
    <name type="common">Ciliate</name>
    <dbReference type="NCBI Taxonomy" id="5949"/>
    <lineage>
        <taxon>Eukaryota</taxon>
        <taxon>Sar</taxon>
        <taxon>Alveolata</taxon>
        <taxon>Ciliophora</taxon>
        <taxon>Intramacronucleata</taxon>
        <taxon>Spirotrichea</taxon>
        <taxon>Stichotrichia</taxon>
        <taxon>Sporadotrichida</taxon>
        <taxon>Oxytrichidae</taxon>
        <taxon>Stylonychinae</taxon>
        <taxon>Stylonychia</taxon>
    </lineage>
</organism>
<name>A0A078AFE7_STYLE</name>
<gene>
    <name evidence="5" type="primary">Contig16193.g17254</name>
    <name evidence="5" type="ORF">STYLEM_8639</name>
</gene>
<dbReference type="Pfam" id="PF04652">
    <property type="entry name" value="Vta1"/>
    <property type="match status" value="1"/>
</dbReference>
<proteinExistence type="predicted"/>
<dbReference type="OrthoDB" id="431251at2759"/>
<feature type="compositionally biased region" description="Polar residues" evidence="3">
    <location>
        <begin position="172"/>
        <end position="183"/>
    </location>
</feature>
<dbReference type="PANTHER" id="PTHR46009">
    <property type="entry name" value="VACUOLAR PROTEIN SORTING-ASSOCIATED PROTEIN VTA1 HOMOLOG"/>
    <property type="match status" value="1"/>
</dbReference>